<evidence type="ECO:0000313" key="2">
    <source>
        <dbReference type="EMBL" id="KAF2487377.1"/>
    </source>
</evidence>
<protein>
    <recommendedName>
        <fullName evidence="4">Pathogenesis associated protein Cap20</fullName>
    </recommendedName>
</protein>
<keyword evidence="3" id="KW-1185">Reference proteome</keyword>
<name>A0A6A6Q7M2_9PEZI</name>
<evidence type="ECO:0000313" key="3">
    <source>
        <dbReference type="Proteomes" id="UP000799767"/>
    </source>
</evidence>
<dbReference type="RefSeq" id="XP_033593946.1">
    <property type="nucleotide sequence ID" value="XM_033736357.1"/>
</dbReference>
<dbReference type="Proteomes" id="UP000799767">
    <property type="component" value="Unassembled WGS sequence"/>
</dbReference>
<dbReference type="OrthoDB" id="376826at2759"/>
<reference evidence="2" key="1">
    <citation type="journal article" date="2020" name="Stud. Mycol.">
        <title>101 Dothideomycetes genomes: a test case for predicting lifestyles and emergence of pathogens.</title>
        <authorList>
            <person name="Haridas S."/>
            <person name="Albert R."/>
            <person name="Binder M."/>
            <person name="Bloem J."/>
            <person name="Labutti K."/>
            <person name="Salamov A."/>
            <person name="Andreopoulos B."/>
            <person name="Baker S."/>
            <person name="Barry K."/>
            <person name="Bills G."/>
            <person name="Bluhm B."/>
            <person name="Cannon C."/>
            <person name="Castanera R."/>
            <person name="Culley D."/>
            <person name="Daum C."/>
            <person name="Ezra D."/>
            <person name="Gonzalez J."/>
            <person name="Henrissat B."/>
            <person name="Kuo A."/>
            <person name="Liang C."/>
            <person name="Lipzen A."/>
            <person name="Lutzoni F."/>
            <person name="Magnuson J."/>
            <person name="Mondo S."/>
            <person name="Nolan M."/>
            <person name="Ohm R."/>
            <person name="Pangilinan J."/>
            <person name="Park H.-J."/>
            <person name="Ramirez L."/>
            <person name="Alfaro M."/>
            <person name="Sun H."/>
            <person name="Tritt A."/>
            <person name="Yoshinaga Y."/>
            <person name="Zwiers L.-H."/>
            <person name="Turgeon B."/>
            <person name="Goodwin S."/>
            <person name="Spatafora J."/>
            <person name="Crous P."/>
            <person name="Grigoriev I."/>
        </authorList>
    </citation>
    <scope>NUCLEOTIDE SEQUENCE</scope>
    <source>
        <strain evidence="2">CBS 113389</strain>
    </source>
</reference>
<dbReference type="GeneID" id="54477359"/>
<feature type="compositionally biased region" description="Basic and acidic residues" evidence="1">
    <location>
        <begin position="196"/>
        <end position="229"/>
    </location>
</feature>
<dbReference type="AlphaFoldDB" id="A0A6A6Q7M2"/>
<gene>
    <name evidence="2" type="ORF">BDY17DRAFT_319924</name>
</gene>
<feature type="region of interest" description="Disordered" evidence="1">
    <location>
        <begin position="191"/>
        <end position="229"/>
    </location>
</feature>
<dbReference type="EMBL" id="MU001631">
    <property type="protein sequence ID" value="KAF2487377.1"/>
    <property type="molecule type" value="Genomic_DNA"/>
</dbReference>
<evidence type="ECO:0008006" key="4">
    <source>
        <dbReference type="Google" id="ProtNLM"/>
    </source>
</evidence>
<evidence type="ECO:0000256" key="1">
    <source>
        <dbReference type="SAM" id="MobiDB-lite"/>
    </source>
</evidence>
<proteinExistence type="predicted"/>
<sequence length="229" mass="25400">MPQTNGTTNSQFIDHLTSYPVVSDGISTFKSNPYGKKSLELADSAYTRFAKPVEPYLETPKHYAAPYAKKADELAASGLDQIDSRFPIVKEDTNTIVDKSKSLIFWPLKIADDGRNYVWTTYNDEYNKTASHKNRGAGFSTLILAIISTELKLASDFFQAVADFLGPKYEEGKQTAADVVKRVEETAEKFVGAAQEKGEQAKKKGEEKAGEAKKQAEQTKQEAEKKAQK</sequence>
<accession>A0A6A6Q7M2</accession>
<organism evidence="2 3">
    <name type="scientific">Neohortaea acidophila</name>
    <dbReference type="NCBI Taxonomy" id="245834"/>
    <lineage>
        <taxon>Eukaryota</taxon>
        <taxon>Fungi</taxon>
        <taxon>Dikarya</taxon>
        <taxon>Ascomycota</taxon>
        <taxon>Pezizomycotina</taxon>
        <taxon>Dothideomycetes</taxon>
        <taxon>Dothideomycetidae</taxon>
        <taxon>Mycosphaerellales</taxon>
        <taxon>Teratosphaeriaceae</taxon>
        <taxon>Neohortaea</taxon>
    </lineage>
</organism>